<dbReference type="GO" id="GO:0005829">
    <property type="term" value="C:cytosol"/>
    <property type="evidence" value="ECO:0007669"/>
    <property type="project" value="TreeGrafter"/>
</dbReference>
<gene>
    <name evidence="2" type="ORF">G7084_03635</name>
</gene>
<evidence type="ECO:0000313" key="2">
    <source>
        <dbReference type="EMBL" id="QIL50488.1"/>
    </source>
</evidence>
<dbReference type="GO" id="GO:0003676">
    <property type="term" value="F:nucleic acid binding"/>
    <property type="evidence" value="ECO:0007669"/>
    <property type="project" value="InterPro"/>
</dbReference>
<protein>
    <submittedName>
        <fullName evidence="2">IS30 family transposase</fullName>
    </submittedName>
</protein>
<dbReference type="InterPro" id="IPR053392">
    <property type="entry name" value="Transposase_IS30-like"/>
</dbReference>
<dbReference type="InterPro" id="IPR001584">
    <property type="entry name" value="Integrase_cat-core"/>
</dbReference>
<feature type="domain" description="Integrase catalytic" evidence="1">
    <location>
        <begin position="7"/>
        <end position="138"/>
    </location>
</feature>
<reference evidence="2 3" key="1">
    <citation type="submission" date="2020-03" db="EMBL/GenBank/DDBJ databases">
        <title>Weissella sp. nov., isolated from Cybister lewisianus.</title>
        <authorList>
            <person name="Hyun D.-W."/>
            <person name="Bae J.-W."/>
        </authorList>
    </citation>
    <scope>NUCLEOTIDE SEQUENCE [LARGE SCALE GENOMIC DNA]</scope>
    <source>
        <strain evidence="2 3">HDW19</strain>
    </source>
</reference>
<dbReference type="SUPFAM" id="SSF53098">
    <property type="entry name" value="Ribonuclease H-like"/>
    <property type="match status" value="1"/>
</dbReference>
<keyword evidence="3" id="KW-1185">Reference proteome</keyword>
<sequence>MRIQYTIDQRPDKVNKRNEFGHWEIDTILSSRGQSKQCLATFVERRSRFIWAIKISDRTKKSMNKVFSTFMNQFSSSVKFITVDHGKEFSGYQELNKNYNLPVYFCHPYSPWARGSNEYFNRKLRWFFPKKTNFNLVS</sequence>
<dbReference type="InterPro" id="IPR012337">
    <property type="entry name" value="RNaseH-like_sf"/>
</dbReference>
<name>A0A6G8AZJ5_9LACO</name>
<dbReference type="InterPro" id="IPR036397">
    <property type="entry name" value="RNaseH_sf"/>
</dbReference>
<dbReference type="NCBIfam" id="NF033563">
    <property type="entry name" value="transpos_IS30"/>
    <property type="match status" value="1"/>
</dbReference>
<dbReference type="GO" id="GO:0032196">
    <property type="term" value="P:transposition"/>
    <property type="evidence" value="ECO:0007669"/>
    <property type="project" value="TreeGrafter"/>
</dbReference>
<evidence type="ECO:0000313" key="3">
    <source>
        <dbReference type="Proteomes" id="UP000500741"/>
    </source>
</evidence>
<dbReference type="InterPro" id="IPR051917">
    <property type="entry name" value="Transposase-Integrase"/>
</dbReference>
<accession>A0A6G8AZJ5</accession>
<dbReference type="GO" id="GO:0004803">
    <property type="term" value="F:transposase activity"/>
    <property type="evidence" value="ECO:0007669"/>
    <property type="project" value="TreeGrafter"/>
</dbReference>
<dbReference type="KEGG" id="wco:G7084_03635"/>
<dbReference type="Proteomes" id="UP000500741">
    <property type="component" value="Chromosome"/>
</dbReference>
<dbReference type="PROSITE" id="PS50994">
    <property type="entry name" value="INTEGRASE"/>
    <property type="match status" value="1"/>
</dbReference>
<dbReference type="Pfam" id="PF00665">
    <property type="entry name" value="rve"/>
    <property type="match status" value="1"/>
</dbReference>
<dbReference type="EMBL" id="CP049888">
    <property type="protein sequence ID" value="QIL50488.1"/>
    <property type="molecule type" value="Genomic_DNA"/>
</dbReference>
<dbReference type="PANTHER" id="PTHR10948:SF23">
    <property type="entry name" value="TRANSPOSASE INSI FOR INSERTION SEQUENCE ELEMENT IS30A-RELATED"/>
    <property type="match status" value="1"/>
</dbReference>
<evidence type="ECO:0000259" key="1">
    <source>
        <dbReference type="PROSITE" id="PS50994"/>
    </source>
</evidence>
<dbReference type="Gene3D" id="3.30.420.10">
    <property type="entry name" value="Ribonuclease H-like superfamily/Ribonuclease H"/>
    <property type="match status" value="1"/>
</dbReference>
<dbReference type="AlphaFoldDB" id="A0A6G8AZJ5"/>
<dbReference type="GO" id="GO:0015074">
    <property type="term" value="P:DNA integration"/>
    <property type="evidence" value="ECO:0007669"/>
    <property type="project" value="InterPro"/>
</dbReference>
<proteinExistence type="predicted"/>
<dbReference type="PANTHER" id="PTHR10948">
    <property type="entry name" value="TRANSPOSASE"/>
    <property type="match status" value="1"/>
</dbReference>
<organism evidence="2 3">
    <name type="scientific">Weissella coleopterorum</name>
    <dbReference type="NCBI Taxonomy" id="2714949"/>
    <lineage>
        <taxon>Bacteria</taxon>
        <taxon>Bacillati</taxon>
        <taxon>Bacillota</taxon>
        <taxon>Bacilli</taxon>
        <taxon>Lactobacillales</taxon>
        <taxon>Lactobacillaceae</taxon>
        <taxon>Weissella</taxon>
    </lineage>
</organism>